<dbReference type="Gene3D" id="3.40.50.1820">
    <property type="entry name" value="alpha/beta hydrolase"/>
    <property type="match status" value="2"/>
</dbReference>
<dbReference type="OrthoDB" id="9777090at2"/>
<sequence>MSKLKQFLKWTLIIYLMGLGLLYLFQHKVIFQPEKLPINYTYQFDHPFEEFFLETLDGERLNAIHFKCKKPKGAILYFHGNKGNLSRWGNIASFFVDKQYDVIVMDYRSYGKSTGDIAEEKLLYEDAQLFYEYALGKYQESQVIVYGRSLGTSIATKISSVNNPSQLILETPFNSMADVTSRWLPIVPVKNILKFKFPSNRFIEKVKCPITIYHGTDDGVVPYASGKKLFKSILTPKKRMITIEGGSHNDLIKFDKYLRTIDLVLEGDLNGI</sequence>
<dbReference type="Pfam" id="PF12146">
    <property type="entry name" value="Hydrolase_4"/>
    <property type="match status" value="1"/>
</dbReference>
<dbReference type="SUPFAM" id="SSF53474">
    <property type="entry name" value="alpha/beta-Hydrolases"/>
    <property type="match status" value="1"/>
</dbReference>
<dbReference type="PANTHER" id="PTHR12277">
    <property type="entry name" value="ALPHA/BETA HYDROLASE DOMAIN-CONTAINING PROTEIN"/>
    <property type="match status" value="1"/>
</dbReference>
<dbReference type="PANTHER" id="PTHR12277:SF81">
    <property type="entry name" value="PROTEIN ABHD13"/>
    <property type="match status" value="1"/>
</dbReference>
<keyword evidence="1" id="KW-0812">Transmembrane</keyword>
<gene>
    <name evidence="3" type="ORF">SAMN04487910_0859</name>
</gene>
<evidence type="ECO:0000313" key="4">
    <source>
        <dbReference type="Proteomes" id="UP000198521"/>
    </source>
</evidence>
<organism evidence="3 4">
    <name type="scientific">Aquimarina amphilecti</name>
    <dbReference type="NCBI Taxonomy" id="1038014"/>
    <lineage>
        <taxon>Bacteria</taxon>
        <taxon>Pseudomonadati</taxon>
        <taxon>Bacteroidota</taxon>
        <taxon>Flavobacteriia</taxon>
        <taxon>Flavobacteriales</taxon>
        <taxon>Flavobacteriaceae</taxon>
        <taxon>Aquimarina</taxon>
    </lineage>
</organism>
<accession>A0A1H7I712</accession>
<dbReference type="AlphaFoldDB" id="A0A1H7I712"/>
<dbReference type="InterPro" id="IPR029058">
    <property type="entry name" value="AB_hydrolase_fold"/>
</dbReference>
<dbReference type="Proteomes" id="UP000198521">
    <property type="component" value="Unassembled WGS sequence"/>
</dbReference>
<evidence type="ECO:0000256" key="1">
    <source>
        <dbReference type="SAM" id="Phobius"/>
    </source>
</evidence>
<evidence type="ECO:0000313" key="3">
    <source>
        <dbReference type="EMBL" id="SEK57557.1"/>
    </source>
</evidence>
<keyword evidence="1" id="KW-0472">Membrane</keyword>
<dbReference type="STRING" id="1038014.SAMN04487910_0859"/>
<feature type="transmembrane region" description="Helical" evidence="1">
    <location>
        <begin position="7"/>
        <end position="25"/>
    </location>
</feature>
<dbReference type="InterPro" id="IPR022742">
    <property type="entry name" value="Hydrolase_4"/>
</dbReference>
<evidence type="ECO:0000259" key="2">
    <source>
        <dbReference type="Pfam" id="PF12146"/>
    </source>
</evidence>
<protein>
    <recommendedName>
        <fullName evidence="2">Serine aminopeptidase S33 domain-containing protein</fullName>
    </recommendedName>
</protein>
<reference evidence="3 4" key="1">
    <citation type="submission" date="2016-10" db="EMBL/GenBank/DDBJ databases">
        <authorList>
            <person name="de Groot N.N."/>
        </authorList>
    </citation>
    <scope>NUCLEOTIDE SEQUENCE [LARGE SCALE GENOMIC DNA]</scope>
    <source>
        <strain evidence="3 4">DSM 25232</strain>
    </source>
</reference>
<dbReference type="EMBL" id="FOAB01000001">
    <property type="protein sequence ID" value="SEK57557.1"/>
    <property type="molecule type" value="Genomic_DNA"/>
</dbReference>
<dbReference type="RefSeq" id="WP_091405978.1">
    <property type="nucleotide sequence ID" value="NZ_FOAB01000001.1"/>
</dbReference>
<proteinExistence type="predicted"/>
<keyword evidence="1" id="KW-1133">Transmembrane helix</keyword>
<feature type="domain" description="Serine aminopeptidase S33" evidence="2">
    <location>
        <begin position="70"/>
        <end position="178"/>
    </location>
</feature>
<name>A0A1H7I712_AQUAM</name>
<keyword evidence="4" id="KW-1185">Reference proteome</keyword>